<organism evidence="2">
    <name type="scientific">Neospora caninum (strain Liverpool)</name>
    <dbReference type="NCBI Taxonomy" id="572307"/>
    <lineage>
        <taxon>Eukaryota</taxon>
        <taxon>Sar</taxon>
        <taxon>Alveolata</taxon>
        <taxon>Apicomplexa</taxon>
        <taxon>Conoidasida</taxon>
        <taxon>Coccidia</taxon>
        <taxon>Eucoccidiorida</taxon>
        <taxon>Eimeriorina</taxon>
        <taxon>Sarcocystidae</taxon>
        <taxon>Neospora</taxon>
    </lineage>
</organism>
<dbReference type="AlphaFoldDB" id="A0A0F7UA15"/>
<dbReference type="GO" id="GO:0016192">
    <property type="term" value="P:vesicle-mediated transport"/>
    <property type="evidence" value="ECO:0007669"/>
    <property type="project" value="InterPro"/>
</dbReference>
<gene>
    <name evidence="2" type="ORF">BN1204_016920</name>
</gene>
<dbReference type="PIRSF" id="PIRSF005715">
    <property type="entry name" value="VPS45_Sec1"/>
    <property type="match status" value="1"/>
</dbReference>
<evidence type="ECO:0000313" key="2">
    <source>
        <dbReference type="EMBL" id="CEL65861.1"/>
    </source>
</evidence>
<dbReference type="InterPro" id="IPR036045">
    <property type="entry name" value="Sec1-like_sf"/>
</dbReference>
<dbReference type="SUPFAM" id="SSF56815">
    <property type="entry name" value="Sec1/munc18-like (SM) proteins"/>
    <property type="match status" value="1"/>
</dbReference>
<dbReference type="Gene3D" id="3.90.830.10">
    <property type="entry name" value="Syntaxin Binding Protein 1, Chain A, domain 2"/>
    <property type="match status" value="1"/>
</dbReference>
<dbReference type="Gene3D" id="3.40.50.1910">
    <property type="match status" value="1"/>
</dbReference>
<protein>
    <submittedName>
        <fullName evidence="2">Probable protein transport Sec1a</fullName>
    </submittedName>
</protein>
<sequence>MALKAICRRRLLDEMVRHSTRGQNYIVMLVDDRSLRILSACCNVYDVLEEGVTVVEPVSKKRQPLPELDALYFVSPEAASVDAILRDFETEKNQYNRIQIYFTSPLPPGDKVLRRFAECPRILPRIRAFAEFNLDFVVQEQRIFHLDRPADFAELFHSPDSERLEQIATHLFTLCASLGEKPAVRFQKNLRGCAKAVATSLYDKLRHAHFKQTADSGEATLLIVDRSIDLATLFVHEYTYQALVYDLLNIATSAPTKPHANTEEDEDTIREDTFQYEIVSNLGKHEMKRAVLGEQDELWVRFRHQHIQAVNQEVQEEIKRFIKENATAQIQKQEGQGATLQAIRSLPQYQEMLAKYWVHVSLTEKSFDQLQERNLMHIGLLEQDLACGVDKDGKEVGVSKILSTLTKHLSDGGVKVEDKLRLLLLYFTQMTGLSPSDRANLMEAAQLSLASEETVQKFLKLELHQDSVDTEAGPSRPAHRLERDKDRRKFFKRRAKTAAYELSRFEPFVKVLMERALVGDLHGGNYPLVEEARSAPKALSSRLPSAAEQMIGRATEWDWSAAWNATSTAAAPADPDRPRKKLILFVLGGITLAEMRCAYEVSNGLGADVILGGTSILTPPQVLQLLKDSSFSSAGQSADRKA</sequence>
<proteinExistence type="inferred from homology"/>
<dbReference type="InterPro" id="IPR027482">
    <property type="entry name" value="Sec1-like_dom2"/>
</dbReference>
<dbReference type="Gene3D" id="3.40.50.2060">
    <property type="match status" value="1"/>
</dbReference>
<accession>A0A0F7UA15</accession>
<dbReference type="PANTHER" id="PTHR11679">
    <property type="entry name" value="VESICLE PROTEIN SORTING-ASSOCIATED"/>
    <property type="match status" value="1"/>
</dbReference>
<dbReference type="EMBL" id="LN714480">
    <property type="protein sequence ID" value="CEL65861.1"/>
    <property type="molecule type" value="Genomic_DNA"/>
</dbReference>
<reference evidence="2" key="1">
    <citation type="journal article" date="2015" name="PLoS ONE">
        <title>Comprehensive Evaluation of Toxoplasma gondii VEG and Neospora caninum LIV Genomes with Tachyzoite Stage Transcriptome and Proteome Defines Novel Transcript Features.</title>
        <authorList>
            <person name="Ramaprasad A."/>
            <person name="Mourier T."/>
            <person name="Naeem R."/>
            <person name="Malas T.B."/>
            <person name="Moussa E."/>
            <person name="Panigrahi A."/>
            <person name="Vermont S.J."/>
            <person name="Otto T.D."/>
            <person name="Wastling J."/>
            <person name="Pain A."/>
        </authorList>
    </citation>
    <scope>NUCLEOTIDE SEQUENCE</scope>
    <source>
        <strain evidence="2">Liverpool</strain>
    </source>
</reference>
<dbReference type="Gene3D" id="1.25.40.60">
    <property type="match status" value="1"/>
</dbReference>
<name>A0A0F7UA15_NEOCL</name>
<dbReference type="InterPro" id="IPR043127">
    <property type="entry name" value="Sec-1-like_dom3a"/>
</dbReference>
<evidence type="ECO:0000256" key="1">
    <source>
        <dbReference type="ARBA" id="ARBA00009884"/>
    </source>
</evidence>
<dbReference type="InterPro" id="IPR001619">
    <property type="entry name" value="Sec1-like"/>
</dbReference>
<comment type="similarity">
    <text evidence="1">Belongs to the STXBP/unc-18/SEC1 family.</text>
</comment>
<dbReference type="InterPro" id="IPR043154">
    <property type="entry name" value="Sec-1-like_dom1"/>
</dbReference>
<dbReference type="Pfam" id="PF00995">
    <property type="entry name" value="Sec1"/>
    <property type="match status" value="1"/>
</dbReference>